<evidence type="ECO:0000259" key="1">
    <source>
        <dbReference type="PROSITE" id="PS50404"/>
    </source>
</evidence>
<dbReference type="HOGENOM" id="CLU_1079240_0_0_1"/>
<dbReference type="GO" id="GO:0006749">
    <property type="term" value="P:glutathione metabolic process"/>
    <property type="evidence" value="ECO:0007669"/>
    <property type="project" value="TreeGrafter"/>
</dbReference>
<dbReference type="PROSITE" id="PS50405">
    <property type="entry name" value="GST_CTER"/>
    <property type="match status" value="1"/>
</dbReference>
<dbReference type="InterPro" id="IPR004046">
    <property type="entry name" value="GST_C"/>
</dbReference>
<dbReference type="InterPro" id="IPR040079">
    <property type="entry name" value="Glutathione_S-Trfase"/>
</dbReference>
<organism evidence="3 5">
    <name type="scientific">Ostreococcus lucimarinus (strain CCE9901)</name>
    <dbReference type="NCBI Taxonomy" id="436017"/>
    <lineage>
        <taxon>Eukaryota</taxon>
        <taxon>Viridiplantae</taxon>
        <taxon>Chlorophyta</taxon>
        <taxon>Mamiellophyceae</taxon>
        <taxon>Mamiellales</taxon>
        <taxon>Bathycoccaceae</taxon>
        <taxon>Ostreococcus</taxon>
    </lineage>
</organism>
<dbReference type="SFLD" id="SFLDS00019">
    <property type="entry name" value="Glutathione_Transferase_(cytos"/>
    <property type="match status" value="1"/>
</dbReference>
<dbReference type="GO" id="GO:0004364">
    <property type="term" value="F:glutathione transferase activity"/>
    <property type="evidence" value="ECO:0007669"/>
    <property type="project" value="TreeGrafter"/>
</dbReference>
<dbReference type="RefSeq" id="XP_001421424.1">
    <property type="nucleotide sequence ID" value="XM_001421387.1"/>
</dbReference>
<keyword evidence="5" id="KW-1185">Reference proteome</keyword>
<dbReference type="Proteomes" id="UP000001568">
    <property type="component" value="Chromosome 14"/>
</dbReference>
<sequence>MYRHCDGDGAKAAKYWLQYMPMRNRAEVIRMMLELARAPHAVEVVGYLAWPKVKPKTPFGKTPSLVDIDGCANDVSHETAIIRYLGRELSLDGANEYERARVDELFMQYWHTIRNGGLTHDGQLYSARALKESIERREDAECARFQETHRVNNLSVPARSRQALRVFEEILERNGNSRLVGESLTYVDLALFETLFELAEEDLVPDFATRLNLPRCGEFLTAVAREPPIDRYLKSATRIPRYERPTYAYIGGRHCAVP</sequence>
<dbReference type="AlphaFoldDB" id="A4S7B0"/>
<evidence type="ECO:0000313" key="3">
    <source>
        <dbReference type="EMBL" id="ABO99717.1"/>
    </source>
</evidence>
<dbReference type="KEGG" id="olu:OSTLU_27416"/>
<dbReference type="SUPFAM" id="SSF47616">
    <property type="entry name" value="GST C-terminal domain-like"/>
    <property type="match status" value="1"/>
</dbReference>
<dbReference type="PROSITE" id="PS50404">
    <property type="entry name" value="GST_NTER"/>
    <property type="match status" value="1"/>
</dbReference>
<dbReference type="Gramene" id="ABO99717">
    <property type="protein sequence ID" value="ABO99717"/>
    <property type="gene ID" value="OSTLU_27416"/>
</dbReference>
<evidence type="ECO:0000259" key="2">
    <source>
        <dbReference type="PROSITE" id="PS50405"/>
    </source>
</evidence>
<dbReference type="InterPro" id="IPR010987">
    <property type="entry name" value="Glutathione-S-Trfase_C-like"/>
</dbReference>
<dbReference type="PANTHER" id="PTHR11571:SF260">
    <property type="entry name" value="GLUTATHIONE S-TRANSFERASE"/>
    <property type="match status" value="1"/>
</dbReference>
<protein>
    <recommendedName>
        <fullName evidence="6">Glutathione S-transferase</fullName>
    </recommendedName>
</protein>
<dbReference type="OMA" id="YWHTIRN"/>
<dbReference type="PANTHER" id="PTHR11571">
    <property type="entry name" value="GLUTATHIONE S-TRANSFERASE"/>
    <property type="match status" value="1"/>
</dbReference>
<name>A4S7B0_OSTLU</name>
<dbReference type="OrthoDB" id="422574at2759"/>
<dbReference type="EMBL" id="CP000594">
    <property type="protein sequence ID" value="ABO99748.1"/>
    <property type="molecule type" value="Genomic_DNA"/>
</dbReference>
<reference evidence="3 5" key="1">
    <citation type="journal article" date="2007" name="Proc. Natl. Acad. Sci. U.S.A.">
        <title>The tiny eukaryote Ostreococcus provides genomic insights into the paradox of plankton speciation.</title>
        <authorList>
            <person name="Palenik B."/>
            <person name="Grimwood J."/>
            <person name="Aerts A."/>
            <person name="Rouze P."/>
            <person name="Salamov A."/>
            <person name="Putnam N."/>
            <person name="Dupont C."/>
            <person name="Jorgensen R."/>
            <person name="Derelle E."/>
            <person name="Rombauts S."/>
            <person name="Zhou K."/>
            <person name="Otillar R."/>
            <person name="Merchant S.S."/>
            <person name="Podell S."/>
            <person name="Gaasterland T."/>
            <person name="Napoli C."/>
            <person name="Gendler K."/>
            <person name="Manuell A."/>
            <person name="Tai V."/>
            <person name="Vallon O."/>
            <person name="Piganeau G."/>
            <person name="Jancek S."/>
            <person name="Heijde M."/>
            <person name="Jabbari K."/>
            <person name="Bowler C."/>
            <person name="Lohr M."/>
            <person name="Robbens S."/>
            <person name="Werner G."/>
            <person name="Dubchak I."/>
            <person name="Pazour G.J."/>
            <person name="Ren Q."/>
            <person name="Paulsen I."/>
            <person name="Delwiche C."/>
            <person name="Schmutz J."/>
            <person name="Rokhsar D."/>
            <person name="Van de Peer Y."/>
            <person name="Moreau H."/>
            <person name="Grigoriev I.V."/>
        </authorList>
    </citation>
    <scope>NUCLEOTIDE SEQUENCE [LARGE SCALE GENOMIC DNA]</scope>
    <source>
        <strain evidence="3 5">CCE9901</strain>
    </source>
</reference>
<dbReference type="SUPFAM" id="SSF52833">
    <property type="entry name" value="Thioredoxin-like"/>
    <property type="match status" value="1"/>
</dbReference>
<proteinExistence type="predicted"/>
<dbReference type="STRING" id="436017.A4S7B0"/>
<dbReference type="GeneID" id="5005323"/>
<dbReference type="Gene3D" id="3.40.30.10">
    <property type="entry name" value="Glutaredoxin"/>
    <property type="match status" value="1"/>
</dbReference>
<dbReference type="eggNOG" id="KOG1695">
    <property type="taxonomic scope" value="Eukaryota"/>
</dbReference>
<dbReference type="RefSeq" id="XP_001421455.1">
    <property type="nucleotide sequence ID" value="XM_001421418.1"/>
</dbReference>
<evidence type="ECO:0000313" key="5">
    <source>
        <dbReference type="Proteomes" id="UP000001568"/>
    </source>
</evidence>
<accession>A4S7B0</accession>
<dbReference type="Gramene" id="ABO99748">
    <property type="protein sequence ID" value="ABO99748"/>
    <property type="gene ID" value="OSTLU_27489"/>
</dbReference>
<evidence type="ECO:0000313" key="4">
    <source>
        <dbReference type="EMBL" id="ABO99748.1"/>
    </source>
</evidence>
<evidence type="ECO:0008006" key="6">
    <source>
        <dbReference type="Google" id="ProtNLM"/>
    </source>
</evidence>
<dbReference type="KEGG" id="olu:OSTLU_27489"/>
<dbReference type="Gene3D" id="1.20.1050.10">
    <property type="match status" value="1"/>
</dbReference>
<dbReference type="Pfam" id="PF14497">
    <property type="entry name" value="GST_C_3"/>
    <property type="match status" value="1"/>
</dbReference>
<dbReference type="GeneID" id="5005357"/>
<feature type="domain" description="GST N-terminal" evidence="1">
    <location>
        <begin position="13"/>
        <end position="93"/>
    </location>
</feature>
<dbReference type="InterPro" id="IPR004045">
    <property type="entry name" value="Glutathione_S-Trfase_N"/>
</dbReference>
<dbReference type="InterPro" id="IPR036249">
    <property type="entry name" value="Thioredoxin-like_sf"/>
</dbReference>
<dbReference type="InterPro" id="IPR050213">
    <property type="entry name" value="GST_superfamily"/>
</dbReference>
<feature type="domain" description="GST C-terminal" evidence="2">
    <location>
        <begin position="95"/>
        <end position="246"/>
    </location>
</feature>
<gene>
    <name evidence="3" type="ORF">OSTLU_27416</name>
    <name evidence="4" type="ORF">OSTLU_27489</name>
</gene>
<dbReference type="InterPro" id="IPR036282">
    <property type="entry name" value="Glutathione-S-Trfase_C_sf"/>
</dbReference>
<dbReference type="EMBL" id="CP000594">
    <property type="protein sequence ID" value="ABO99717.1"/>
    <property type="molecule type" value="Genomic_DNA"/>
</dbReference>